<reference evidence="2 3" key="1">
    <citation type="journal article" date="2012" name="Science">
        <title>The Paleozoic origin of enzymatic lignin decomposition reconstructed from 31 fungal genomes.</title>
        <authorList>
            <person name="Floudas D."/>
            <person name="Binder M."/>
            <person name="Riley R."/>
            <person name="Barry K."/>
            <person name="Blanchette R.A."/>
            <person name="Henrissat B."/>
            <person name="Martinez A.T."/>
            <person name="Otillar R."/>
            <person name="Spatafora J.W."/>
            <person name="Yadav J.S."/>
            <person name="Aerts A."/>
            <person name="Benoit I."/>
            <person name="Boyd A."/>
            <person name="Carlson A."/>
            <person name="Copeland A."/>
            <person name="Coutinho P.M."/>
            <person name="de Vries R.P."/>
            <person name="Ferreira P."/>
            <person name="Findley K."/>
            <person name="Foster B."/>
            <person name="Gaskell J."/>
            <person name="Glotzer D."/>
            <person name="Gorecki P."/>
            <person name="Heitman J."/>
            <person name="Hesse C."/>
            <person name="Hori C."/>
            <person name="Igarashi K."/>
            <person name="Jurgens J.A."/>
            <person name="Kallen N."/>
            <person name="Kersten P."/>
            <person name="Kohler A."/>
            <person name="Kuees U."/>
            <person name="Kumar T.K.A."/>
            <person name="Kuo A."/>
            <person name="LaButti K."/>
            <person name="Larrondo L.F."/>
            <person name="Lindquist E."/>
            <person name="Ling A."/>
            <person name="Lombard V."/>
            <person name="Lucas S."/>
            <person name="Lundell T."/>
            <person name="Martin R."/>
            <person name="McLaughlin D.J."/>
            <person name="Morgenstern I."/>
            <person name="Morin E."/>
            <person name="Murat C."/>
            <person name="Nagy L.G."/>
            <person name="Nolan M."/>
            <person name="Ohm R.A."/>
            <person name="Patyshakuliyeva A."/>
            <person name="Rokas A."/>
            <person name="Ruiz-Duenas F.J."/>
            <person name="Sabat G."/>
            <person name="Salamov A."/>
            <person name="Samejima M."/>
            <person name="Schmutz J."/>
            <person name="Slot J.C."/>
            <person name="St John F."/>
            <person name="Stenlid J."/>
            <person name="Sun H."/>
            <person name="Sun S."/>
            <person name="Syed K."/>
            <person name="Tsang A."/>
            <person name="Wiebenga A."/>
            <person name="Young D."/>
            <person name="Pisabarro A."/>
            <person name="Eastwood D.C."/>
            <person name="Martin F."/>
            <person name="Cullen D."/>
            <person name="Grigoriev I.V."/>
            <person name="Hibbett D.S."/>
        </authorList>
    </citation>
    <scope>NUCLEOTIDE SEQUENCE [LARGE SCALE GENOMIC DNA]</scope>
    <source>
        <strain evidence="2 3">ATCC 11539</strain>
    </source>
</reference>
<dbReference type="InterPro" id="IPR051678">
    <property type="entry name" value="AGP_Transferase"/>
</dbReference>
<dbReference type="eggNOG" id="ENOG502RXBQ">
    <property type="taxonomic scope" value="Eukaryota"/>
</dbReference>
<dbReference type="RefSeq" id="XP_007866334.1">
    <property type="nucleotide sequence ID" value="XM_007868143.1"/>
</dbReference>
<evidence type="ECO:0000313" key="2">
    <source>
        <dbReference type="EMBL" id="EPQ55173.1"/>
    </source>
</evidence>
<dbReference type="KEGG" id="gtr:GLOTRDRAFT_129463"/>
<dbReference type="Pfam" id="PF01636">
    <property type="entry name" value="APH"/>
    <property type="match status" value="1"/>
</dbReference>
<dbReference type="InterPro" id="IPR002575">
    <property type="entry name" value="Aminoglycoside_PTrfase"/>
</dbReference>
<accession>S7Q6W4</accession>
<dbReference type="OrthoDB" id="10003767at2759"/>
<gene>
    <name evidence="2" type="ORF">GLOTRDRAFT_129463</name>
</gene>
<evidence type="ECO:0000259" key="1">
    <source>
        <dbReference type="Pfam" id="PF01636"/>
    </source>
</evidence>
<dbReference type="AlphaFoldDB" id="S7Q6W4"/>
<protein>
    <recommendedName>
        <fullName evidence="1">Aminoglycoside phosphotransferase domain-containing protein</fullName>
    </recommendedName>
</protein>
<sequence length="371" mass="41711">MPQAAEGKINAEVLAWRVGKRLGEWVEDIKEYVQGRHHKTYLVILRSGVVRLVRVHCPVSRKLGSGVTPATKMQSEIATMKHVLKCTRVPVPEVFVYDADADGGVGGEWMVMEYVQGVPLDECWVQMTADERASVVAGIIAVLAELVSLRFPAIGSLQEDEQGLCVVGPMTFTPSRNVHDLAAPDPASCGPYRNYLAWLESLAMRRMSFDSGLELDPFQKANVDINLARIKGTSILIPSGMQELCGIALEHPEFTLDNILVDPYDPGRIKAVIDWEGARTVPLWAIQPRPFRNLDLVDHWVSNEDKRKLQEAVWKGVGCRAPMWQLATGSERVPHELRMMYYRAWRSTMVFSPIDFHYWDRAMRGETAVNV</sequence>
<organism evidence="2 3">
    <name type="scientific">Gloeophyllum trabeum (strain ATCC 11539 / FP-39264 / Madison 617)</name>
    <name type="common">Brown rot fungus</name>
    <dbReference type="NCBI Taxonomy" id="670483"/>
    <lineage>
        <taxon>Eukaryota</taxon>
        <taxon>Fungi</taxon>
        <taxon>Dikarya</taxon>
        <taxon>Basidiomycota</taxon>
        <taxon>Agaricomycotina</taxon>
        <taxon>Agaricomycetes</taxon>
        <taxon>Gloeophyllales</taxon>
        <taxon>Gloeophyllaceae</taxon>
        <taxon>Gloeophyllum</taxon>
    </lineage>
</organism>
<dbReference type="Gene3D" id="3.30.200.20">
    <property type="entry name" value="Phosphorylase Kinase, domain 1"/>
    <property type="match status" value="1"/>
</dbReference>
<dbReference type="EMBL" id="KB469302">
    <property type="protein sequence ID" value="EPQ55173.1"/>
    <property type="molecule type" value="Genomic_DNA"/>
</dbReference>
<name>S7Q6W4_GLOTA</name>
<dbReference type="GeneID" id="19301947"/>
<dbReference type="PANTHER" id="PTHR21310:SF13">
    <property type="entry name" value="AMINOGLYCOSIDE PHOSPHOTRANSFERASE DOMAIN-CONTAINING PROTEIN"/>
    <property type="match status" value="1"/>
</dbReference>
<dbReference type="PANTHER" id="PTHR21310">
    <property type="entry name" value="AMINOGLYCOSIDE PHOSPHOTRANSFERASE-RELATED-RELATED"/>
    <property type="match status" value="1"/>
</dbReference>
<dbReference type="SUPFAM" id="SSF56112">
    <property type="entry name" value="Protein kinase-like (PK-like)"/>
    <property type="match status" value="1"/>
</dbReference>
<feature type="domain" description="Aminoglycoside phosphotransferase" evidence="1">
    <location>
        <begin position="29"/>
        <end position="157"/>
    </location>
</feature>
<evidence type="ECO:0000313" key="3">
    <source>
        <dbReference type="Proteomes" id="UP000030669"/>
    </source>
</evidence>
<dbReference type="HOGENOM" id="CLU_778566_0_0_1"/>
<dbReference type="OMA" id="SEWMIME"/>
<dbReference type="Proteomes" id="UP000030669">
    <property type="component" value="Unassembled WGS sequence"/>
</dbReference>
<keyword evidence="3" id="KW-1185">Reference proteome</keyword>
<proteinExistence type="predicted"/>
<dbReference type="Gene3D" id="3.90.1200.10">
    <property type="match status" value="1"/>
</dbReference>
<dbReference type="InterPro" id="IPR011009">
    <property type="entry name" value="Kinase-like_dom_sf"/>
</dbReference>